<sequence length="87" mass="9863">MEDFTLKEHAEDVLAALETVPVHIEAIRAEVTTNKEVWGDVSNALFAKILLYLLKRGYITRDGNILRITFRGRQRLNLLFGLPPLSA</sequence>
<organism evidence="1">
    <name type="scientific">marine sediment metagenome</name>
    <dbReference type="NCBI Taxonomy" id="412755"/>
    <lineage>
        <taxon>unclassified sequences</taxon>
        <taxon>metagenomes</taxon>
        <taxon>ecological metagenomes</taxon>
    </lineage>
</organism>
<reference evidence="1" key="1">
    <citation type="journal article" date="2015" name="Nature">
        <title>Complex archaea that bridge the gap between prokaryotes and eukaryotes.</title>
        <authorList>
            <person name="Spang A."/>
            <person name="Saw J.H."/>
            <person name="Jorgensen S.L."/>
            <person name="Zaremba-Niedzwiedzka K."/>
            <person name="Martijn J."/>
            <person name="Lind A.E."/>
            <person name="van Eijk R."/>
            <person name="Schleper C."/>
            <person name="Guy L."/>
            <person name="Ettema T.J."/>
        </authorList>
    </citation>
    <scope>NUCLEOTIDE SEQUENCE</scope>
</reference>
<dbReference type="EMBL" id="LAZR01000312">
    <property type="protein sequence ID" value="KKN75335.1"/>
    <property type="molecule type" value="Genomic_DNA"/>
</dbReference>
<evidence type="ECO:0000313" key="1">
    <source>
        <dbReference type="EMBL" id="KKN75335.1"/>
    </source>
</evidence>
<dbReference type="AlphaFoldDB" id="A0A0F9T1Z0"/>
<evidence type="ECO:0008006" key="2">
    <source>
        <dbReference type="Google" id="ProtNLM"/>
    </source>
</evidence>
<proteinExistence type="predicted"/>
<name>A0A0F9T1Z0_9ZZZZ</name>
<gene>
    <name evidence="1" type="ORF">LCGC14_0381870</name>
</gene>
<protein>
    <recommendedName>
        <fullName evidence="2">ArnR1-like winged helix-turn-helix domain-containing protein</fullName>
    </recommendedName>
</protein>
<comment type="caution">
    <text evidence="1">The sequence shown here is derived from an EMBL/GenBank/DDBJ whole genome shotgun (WGS) entry which is preliminary data.</text>
</comment>
<accession>A0A0F9T1Z0</accession>